<sequence>VRSGLLREIKDLVDSQDALRAELKELHIVERSGREHGSIQFERLNAQCESLMRQAQERAKEADVFQERSNRLEQQLKVQELEAERSRKDSEERRREVEVRLTKSSEE</sequence>
<evidence type="ECO:0000313" key="2">
    <source>
        <dbReference type="EMBL" id="CAE8619630.1"/>
    </source>
</evidence>
<evidence type="ECO:0000256" key="1">
    <source>
        <dbReference type="SAM" id="MobiDB-lite"/>
    </source>
</evidence>
<gene>
    <name evidence="2" type="ORF">PGLA1383_LOCUS37227</name>
</gene>
<dbReference type="EMBL" id="CAJNNV010027188">
    <property type="protein sequence ID" value="CAE8619630.1"/>
    <property type="molecule type" value="Genomic_DNA"/>
</dbReference>
<feature type="region of interest" description="Disordered" evidence="1">
    <location>
        <begin position="80"/>
        <end position="107"/>
    </location>
</feature>
<reference evidence="2" key="1">
    <citation type="submission" date="2021-02" db="EMBL/GenBank/DDBJ databases">
        <authorList>
            <person name="Dougan E. K."/>
            <person name="Rhodes N."/>
            <person name="Thang M."/>
            <person name="Chan C."/>
        </authorList>
    </citation>
    <scope>NUCLEOTIDE SEQUENCE</scope>
</reference>
<accession>A0A813G4N1</accession>
<evidence type="ECO:0000313" key="3">
    <source>
        <dbReference type="Proteomes" id="UP000654075"/>
    </source>
</evidence>
<feature type="non-terminal residue" evidence="2">
    <location>
        <position position="1"/>
    </location>
</feature>
<organism evidence="2 3">
    <name type="scientific">Polarella glacialis</name>
    <name type="common">Dinoflagellate</name>
    <dbReference type="NCBI Taxonomy" id="89957"/>
    <lineage>
        <taxon>Eukaryota</taxon>
        <taxon>Sar</taxon>
        <taxon>Alveolata</taxon>
        <taxon>Dinophyceae</taxon>
        <taxon>Suessiales</taxon>
        <taxon>Suessiaceae</taxon>
        <taxon>Polarella</taxon>
    </lineage>
</organism>
<dbReference type="Proteomes" id="UP000654075">
    <property type="component" value="Unassembled WGS sequence"/>
</dbReference>
<proteinExistence type="predicted"/>
<feature type="non-terminal residue" evidence="2">
    <location>
        <position position="107"/>
    </location>
</feature>
<protein>
    <submittedName>
        <fullName evidence="2">Uncharacterized protein</fullName>
    </submittedName>
</protein>
<dbReference type="AlphaFoldDB" id="A0A813G4N1"/>
<comment type="caution">
    <text evidence="2">The sequence shown here is derived from an EMBL/GenBank/DDBJ whole genome shotgun (WGS) entry which is preliminary data.</text>
</comment>
<name>A0A813G4N1_POLGL</name>
<keyword evidence="3" id="KW-1185">Reference proteome</keyword>